<dbReference type="EMBL" id="WUUL01000008">
    <property type="protein sequence ID" value="MXQ54678.1"/>
    <property type="molecule type" value="Genomic_DNA"/>
</dbReference>
<evidence type="ECO:0000313" key="2">
    <source>
        <dbReference type="Proteomes" id="UP000430692"/>
    </source>
</evidence>
<comment type="caution">
    <text evidence="1">The sequence shown here is derived from an EMBL/GenBank/DDBJ whole genome shotgun (WGS) entry which is preliminary data.</text>
</comment>
<protein>
    <submittedName>
        <fullName evidence="1">Ester cyclase</fullName>
    </submittedName>
</protein>
<proteinExistence type="predicted"/>
<dbReference type="Proteomes" id="UP000430692">
    <property type="component" value="Unassembled WGS sequence"/>
</dbReference>
<gene>
    <name evidence="1" type="ORF">GSM42_13320</name>
</gene>
<dbReference type="Pfam" id="PF07366">
    <property type="entry name" value="SnoaL"/>
    <property type="match status" value="1"/>
</dbReference>
<organism evidence="1 2">
    <name type="scientific">Shimazuella alba</name>
    <dbReference type="NCBI Taxonomy" id="2690964"/>
    <lineage>
        <taxon>Bacteria</taxon>
        <taxon>Bacillati</taxon>
        <taxon>Bacillota</taxon>
        <taxon>Bacilli</taxon>
        <taxon>Bacillales</taxon>
        <taxon>Thermoactinomycetaceae</taxon>
        <taxon>Shimazuella</taxon>
    </lineage>
</organism>
<dbReference type="RefSeq" id="WP_160802022.1">
    <property type="nucleotide sequence ID" value="NZ_WUUL01000008.1"/>
</dbReference>
<dbReference type="AlphaFoldDB" id="A0A6I4VVP5"/>
<evidence type="ECO:0000313" key="1">
    <source>
        <dbReference type="EMBL" id="MXQ54678.1"/>
    </source>
</evidence>
<sequence>MNTTEQKNLEAVTAFLQDKVNENLLNETNQYFSQQVAEAFTNRKYEVDEIFVQGEKAIARIIISAVHTGGFAGNVPTNKPVKISQYRHFQVVDGKIVNHQGWFDTGTLLPQIQG</sequence>
<dbReference type="GO" id="GO:0030638">
    <property type="term" value="P:polyketide metabolic process"/>
    <property type="evidence" value="ECO:0007669"/>
    <property type="project" value="InterPro"/>
</dbReference>
<dbReference type="InterPro" id="IPR032710">
    <property type="entry name" value="NTF2-like_dom_sf"/>
</dbReference>
<dbReference type="SUPFAM" id="SSF54427">
    <property type="entry name" value="NTF2-like"/>
    <property type="match status" value="1"/>
</dbReference>
<dbReference type="Gene3D" id="3.10.450.50">
    <property type="match status" value="1"/>
</dbReference>
<accession>A0A6I4VVP5</accession>
<name>A0A6I4VVP5_9BACL</name>
<keyword evidence="2" id="KW-1185">Reference proteome</keyword>
<dbReference type="InterPro" id="IPR009959">
    <property type="entry name" value="Cyclase_SnoaL-like"/>
</dbReference>
<reference evidence="1 2" key="1">
    <citation type="submission" date="2019-12" db="EMBL/GenBank/DDBJ databases">
        <title>Whole-genome analyses of novel actinobacteria.</title>
        <authorList>
            <person name="Sahin N."/>
            <person name="Saygin H."/>
        </authorList>
    </citation>
    <scope>NUCLEOTIDE SEQUENCE [LARGE SCALE GENOMIC DNA]</scope>
    <source>
        <strain evidence="1 2">KC615</strain>
    </source>
</reference>